<dbReference type="Pfam" id="PF02661">
    <property type="entry name" value="Fic"/>
    <property type="match status" value="1"/>
</dbReference>
<evidence type="ECO:0000259" key="1">
    <source>
        <dbReference type="PROSITE" id="PS51459"/>
    </source>
</evidence>
<dbReference type="Gene3D" id="1.10.3290.10">
    <property type="entry name" value="Fido-like domain"/>
    <property type="match status" value="1"/>
</dbReference>
<reference evidence="2" key="1">
    <citation type="submission" date="2013-08" db="EMBL/GenBank/DDBJ databases">
        <authorList>
            <person name="Mendez C."/>
            <person name="Richter M."/>
            <person name="Ferrer M."/>
            <person name="Sanchez J."/>
        </authorList>
    </citation>
    <scope>NUCLEOTIDE SEQUENCE</scope>
</reference>
<evidence type="ECO:0000313" key="2">
    <source>
        <dbReference type="EMBL" id="EQD32928.1"/>
    </source>
</evidence>
<dbReference type="AlphaFoldDB" id="T0YIC1"/>
<dbReference type="PROSITE" id="PS51459">
    <property type="entry name" value="FIDO"/>
    <property type="match status" value="1"/>
</dbReference>
<comment type="caution">
    <text evidence="2">The sequence shown here is derived from an EMBL/GenBank/DDBJ whole genome shotgun (WGS) entry which is preliminary data.</text>
</comment>
<dbReference type="InterPro" id="IPR003812">
    <property type="entry name" value="Fido"/>
</dbReference>
<dbReference type="InterPro" id="IPR036597">
    <property type="entry name" value="Fido-like_dom_sf"/>
</dbReference>
<reference evidence="2" key="2">
    <citation type="journal article" date="2014" name="ISME J.">
        <title>Microbial stratification in low pH oxic and suboxic macroscopic growths along an acid mine drainage.</title>
        <authorList>
            <person name="Mendez-Garcia C."/>
            <person name="Mesa V."/>
            <person name="Sprenger R.R."/>
            <person name="Richter M."/>
            <person name="Diez M.S."/>
            <person name="Solano J."/>
            <person name="Bargiela R."/>
            <person name="Golyshina O.V."/>
            <person name="Manteca A."/>
            <person name="Ramos J.L."/>
            <person name="Gallego J.R."/>
            <person name="Llorente I."/>
            <person name="Martins Dos Santos V.A."/>
            <person name="Jensen O.N."/>
            <person name="Pelaez A.I."/>
            <person name="Sanchez J."/>
            <person name="Ferrer M."/>
        </authorList>
    </citation>
    <scope>NUCLEOTIDE SEQUENCE</scope>
</reference>
<name>T0YIC1_9ZZZZ</name>
<dbReference type="SUPFAM" id="SSF140931">
    <property type="entry name" value="Fic-like"/>
    <property type="match status" value="1"/>
</dbReference>
<protein>
    <submittedName>
        <fullName evidence="2">Mobile mystery protein B</fullName>
    </submittedName>
</protein>
<proteinExistence type="predicted"/>
<accession>T0YIC1</accession>
<feature type="domain" description="Fido" evidence="1">
    <location>
        <begin position="1"/>
        <end position="74"/>
    </location>
</feature>
<sequence>MFGDVWKWAGTLRRRITNIGVDPSQIVIQSRLLFDDTRFWHRESVLSADELASRLHSRLVSIHPFPNGNGRSTR</sequence>
<dbReference type="EMBL" id="AUZY01011844">
    <property type="protein sequence ID" value="EQD32928.1"/>
    <property type="molecule type" value="Genomic_DNA"/>
</dbReference>
<gene>
    <name evidence="2" type="ORF">B1B_17710</name>
</gene>
<organism evidence="2">
    <name type="scientific">mine drainage metagenome</name>
    <dbReference type="NCBI Taxonomy" id="410659"/>
    <lineage>
        <taxon>unclassified sequences</taxon>
        <taxon>metagenomes</taxon>
        <taxon>ecological metagenomes</taxon>
    </lineage>
</organism>
<feature type="non-terminal residue" evidence="2">
    <location>
        <position position="74"/>
    </location>
</feature>